<dbReference type="EMBL" id="AP024233">
    <property type="protein sequence ID" value="BCO10588.1"/>
    <property type="molecule type" value="Genomic_DNA"/>
</dbReference>
<gene>
    <name evidence="4" type="ORF">GF1_29640</name>
</gene>
<dbReference type="NCBIfam" id="TIGR00641">
    <property type="entry name" value="acid_CoA_mut_N"/>
    <property type="match status" value="1"/>
</dbReference>
<feature type="compositionally biased region" description="Basic and acidic residues" evidence="2">
    <location>
        <begin position="12"/>
        <end position="22"/>
    </location>
</feature>
<evidence type="ECO:0000313" key="5">
    <source>
        <dbReference type="Proteomes" id="UP001063350"/>
    </source>
</evidence>
<dbReference type="CDD" id="cd03680">
    <property type="entry name" value="MM_CoA_mutase_ICM_like"/>
    <property type="match status" value="1"/>
</dbReference>
<sequence length="555" mass="62624">MTEKKRKTKHPAQKDWEENELKRSLDRFPERREKFTCHGGREVPRLSLPREIDRDYLENLGFPGRYPFTRGVQPTMYRGRLWTMRQYAGFSTAAASNERYRYLLDQGQTGLSIAFDLPTQIGYDSDDPLAMGEVGKVGVAIDTLADMEVLFDRIPLDKISTSMTINSPAMVLLAMYVVVAEKQGVAADRLRGTIQNDILKEYVARGTYIFPPRPSLRLITNIFQWCAEKAPLFNTISISGYHIREAGSTASQEVAFTLANGMTYVQTALDAGLELEIFARRLAFFFNAHNNLLEEIAKFRAARRLWARIMKERFGAKKPASMMLRFHTQTAGCTLTAQQVDNNIVRVTLQALAAVLGGTQSLHTNSRDEALSLPTEESVRTALRTQQILAHESGVADIVDPLAGSWYIEQLTDTIEREAVELIDQIMEAGGVVACIENGFIQAQIEDAAYQYQQEIERGERIIVGVNRFQSEEETRVPVMRVDPAVEEEQVRRLQQVRAERDTGAATRALARLKAAAERSEANLMEPVLEAVRCYCSLGEICNVLRDVFGEYRDY</sequence>
<dbReference type="Gene3D" id="3.20.20.240">
    <property type="entry name" value="Methylmalonyl-CoA mutase"/>
    <property type="match status" value="1"/>
</dbReference>
<evidence type="ECO:0000259" key="3">
    <source>
        <dbReference type="Pfam" id="PF01642"/>
    </source>
</evidence>
<dbReference type="InterPro" id="IPR006098">
    <property type="entry name" value="MMCoA_mutase_a_cat"/>
</dbReference>
<dbReference type="KEGG" id="ddu:GF1_29640"/>
<dbReference type="Pfam" id="PF01642">
    <property type="entry name" value="MM_CoA_mutase"/>
    <property type="match status" value="1"/>
</dbReference>
<dbReference type="PANTHER" id="PTHR48101:SF1">
    <property type="entry name" value="METHYLMALONYL-COA MUTASE, LARGE SUBUNIT"/>
    <property type="match status" value="1"/>
</dbReference>
<dbReference type="SUPFAM" id="SSF51703">
    <property type="entry name" value="Cobalamin (vitamin B12)-dependent enzymes"/>
    <property type="match status" value="1"/>
</dbReference>
<feature type="region of interest" description="Disordered" evidence="2">
    <location>
        <begin position="1"/>
        <end position="22"/>
    </location>
</feature>
<name>A0A915XLD9_9BACT</name>
<dbReference type="Proteomes" id="UP001063350">
    <property type="component" value="Chromosome"/>
</dbReference>
<reference evidence="4" key="1">
    <citation type="submission" date="2020-12" db="EMBL/GenBank/DDBJ databases">
        <title>Desulfobium dissulfuricans gen. nov., sp. nov., a novel mesophilic, sulfate-reducing bacterium isolated from a deep-sea hydrothermal vent.</title>
        <authorList>
            <person name="Hashimoto Y."/>
            <person name="Tame A."/>
            <person name="Sawayama S."/>
            <person name="Miyazaki J."/>
            <person name="Takai K."/>
            <person name="Nakagawa S."/>
        </authorList>
    </citation>
    <scope>NUCLEOTIDE SEQUENCE</scope>
    <source>
        <strain evidence="4">GF1</strain>
    </source>
</reference>
<keyword evidence="1" id="KW-0413">Isomerase</keyword>
<organism evidence="4 5">
    <name type="scientific">Desulfolithobacter dissulfuricans</name>
    <dbReference type="NCBI Taxonomy" id="2795293"/>
    <lineage>
        <taxon>Bacteria</taxon>
        <taxon>Pseudomonadati</taxon>
        <taxon>Thermodesulfobacteriota</taxon>
        <taxon>Desulfobulbia</taxon>
        <taxon>Desulfobulbales</taxon>
        <taxon>Desulfobulbaceae</taxon>
        <taxon>Desulfolithobacter</taxon>
    </lineage>
</organism>
<dbReference type="RefSeq" id="WP_267927314.1">
    <property type="nucleotide sequence ID" value="NZ_AP024233.1"/>
</dbReference>
<dbReference type="AlphaFoldDB" id="A0A915XLD9"/>
<feature type="compositionally biased region" description="Basic residues" evidence="2">
    <location>
        <begin position="1"/>
        <end position="11"/>
    </location>
</feature>
<accession>A0A915XLD9</accession>
<dbReference type="GO" id="GO:0004494">
    <property type="term" value="F:methylmalonyl-CoA mutase activity"/>
    <property type="evidence" value="ECO:0007669"/>
    <property type="project" value="InterPro"/>
</dbReference>
<dbReference type="InterPro" id="IPR016176">
    <property type="entry name" value="Cbl-dep_enz_cat"/>
</dbReference>
<dbReference type="InterPro" id="IPR006099">
    <property type="entry name" value="MeMalonylCoA_mutase_a/b_cat"/>
</dbReference>
<keyword evidence="5" id="KW-1185">Reference proteome</keyword>
<proteinExistence type="predicted"/>
<dbReference type="GO" id="GO:0031419">
    <property type="term" value="F:cobalamin binding"/>
    <property type="evidence" value="ECO:0007669"/>
    <property type="project" value="InterPro"/>
</dbReference>
<evidence type="ECO:0000256" key="1">
    <source>
        <dbReference type="ARBA" id="ARBA00023235"/>
    </source>
</evidence>
<dbReference type="PANTHER" id="PTHR48101">
    <property type="entry name" value="METHYLMALONYL-COA MUTASE, MITOCHONDRIAL-RELATED"/>
    <property type="match status" value="1"/>
</dbReference>
<feature type="domain" description="Methylmalonyl-CoA mutase alpha/beta chain catalytic" evidence="3">
    <location>
        <begin position="42"/>
        <end position="551"/>
    </location>
</feature>
<evidence type="ECO:0000256" key="2">
    <source>
        <dbReference type="SAM" id="MobiDB-lite"/>
    </source>
</evidence>
<protein>
    <submittedName>
        <fullName evidence="4">Methylmalonyl-CoA mutase</fullName>
    </submittedName>
</protein>
<evidence type="ECO:0000313" key="4">
    <source>
        <dbReference type="EMBL" id="BCO10588.1"/>
    </source>
</evidence>